<dbReference type="InterPro" id="IPR050090">
    <property type="entry name" value="Tyrosine_recombinase_XerCD"/>
</dbReference>
<dbReference type="CDD" id="cd01189">
    <property type="entry name" value="INT_ICEBs1_C_like"/>
    <property type="match status" value="1"/>
</dbReference>
<dbReference type="Gene3D" id="1.10.443.10">
    <property type="entry name" value="Intergrase catalytic core"/>
    <property type="match status" value="1"/>
</dbReference>
<reference evidence="5 6" key="1">
    <citation type="submission" date="2018-06" db="EMBL/GenBank/DDBJ databases">
        <authorList>
            <consortium name="Pathogen Informatics"/>
            <person name="Doyle S."/>
        </authorList>
    </citation>
    <scope>NUCLEOTIDE SEQUENCE [LARGE SCALE GENOMIC DNA]</scope>
    <source>
        <strain evidence="5 6">NCTC4670</strain>
    </source>
</reference>
<dbReference type="Gene3D" id="1.10.150.130">
    <property type="match status" value="1"/>
</dbReference>
<dbReference type="AlphaFoldDB" id="A0A380JYM9"/>
<dbReference type="InterPro" id="IPR013762">
    <property type="entry name" value="Integrase-like_cat_sf"/>
</dbReference>
<keyword evidence="3" id="KW-0233">DNA recombination</keyword>
<organism evidence="5 6">
    <name type="scientific">Streptococcus dysgalactiae subsp. dysgalactiae</name>
    <dbReference type="NCBI Taxonomy" id="99822"/>
    <lineage>
        <taxon>Bacteria</taxon>
        <taxon>Bacillati</taxon>
        <taxon>Bacillota</taxon>
        <taxon>Bacilli</taxon>
        <taxon>Lactobacillales</taxon>
        <taxon>Streptococcaceae</taxon>
        <taxon>Streptococcus</taxon>
    </lineage>
</organism>
<evidence type="ECO:0000313" key="5">
    <source>
        <dbReference type="EMBL" id="SUN51707.1"/>
    </source>
</evidence>
<dbReference type="PROSITE" id="PS51898">
    <property type="entry name" value="TYR_RECOMBINASE"/>
    <property type="match status" value="1"/>
</dbReference>
<evidence type="ECO:0000313" key="6">
    <source>
        <dbReference type="Proteomes" id="UP000254797"/>
    </source>
</evidence>
<dbReference type="GO" id="GO:0015074">
    <property type="term" value="P:DNA integration"/>
    <property type="evidence" value="ECO:0007669"/>
    <property type="project" value="InterPro"/>
</dbReference>
<dbReference type="EMBL" id="UHFG01000004">
    <property type="protein sequence ID" value="SUN51707.1"/>
    <property type="molecule type" value="Genomic_DNA"/>
</dbReference>
<evidence type="ECO:0000256" key="3">
    <source>
        <dbReference type="ARBA" id="ARBA00023172"/>
    </source>
</evidence>
<dbReference type="Gene3D" id="1.10.530.10">
    <property type="match status" value="1"/>
</dbReference>
<dbReference type="InterPro" id="IPR002104">
    <property type="entry name" value="Integrase_catalytic"/>
</dbReference>
<evidence type="ECO:0000256" key="1">
    <source>
        <dbReference type="ARBA" id="ARBA00008857"/>
    </source>
</evidence>
<evidence type="ECO:0000259" key="4">
    <source>
        <dbReference type="PROSITE" id="PS51898"/>
    </source>
</evidence>
<dbReference type="Proteomes" id="UP000254797">
    <property type="component" value="Unassembled WGS sequence"/>
</dbReference>
<sequence length="596" mass="66843">MSIPFFIVVIVRIIFSSSQGDCQVTPDLSTQFVTSSDSTSQTDWTKKGSIANVTAGKVFHAWVSKGLSGASAAGIVGWVNSEGGFAMIGRAEGHYGNDLRTNSIAFGVEPIGLSYYTTEAGGGTYQFTPYTKYAPLGDPKWENADAMNEFVAKAILAGDWNASMDLTGGNHTFKQMAQMTDPRQATLVWQAYERGSTAHINPFQKQADAQKAYELFDGAKYSYNEIVFHKSFDIFGPLKPGEGESKEVVLSLCESGSYSKGVFGKDRTGKVNYTSYNASDITLYELWFEWYNLVIKPSNLAETTKNKYFIRGSIIRKLFGNQKVNKIKHSAYQRKLNTYAEKYTKNHVRRLNSDIKKAIQFAKRDGILLSDFTDGVVIAGRQFVKDADDKYLHSISDYKKVISYLENNLDYSNSIVYYLLLVLFKTGLRVGEALALTWDDVNFEDLEIKTYRRFSGDKGTFSPPKTKTSIRTIPISQSLGLILKRLKDDQQVMLKNLKIVNINNQIFYDYRYGVSSNSAINKSLRNVLHVLNIDSKMTATGARHTYGSYLLAKGVDIWVVARLIGHKDITQLLETYGHVLTEVINKEYETVRSLVS</sequence>
<dbReference type="Pfam" id="PF00589">
    <property type="entry name" value="Phage_integrase"/>
    <property type="match status" value="1"/>
</dbReference>
<dbReference type="PANTHER" id="PTHR30349:SF64">
    <property type="entry name" value="PROPHAGE INTEGRASE INTD-RELATED"/>
    <property type="match status" value="1"/>
</dbReference>
<dbReference type="InterPro" id="IPR011010">
    <property type="entry name" value="DNA_brk_join_enz"/>
</dbReference>
<name>A0A380JYM9_STRDY</name>
<protein>
    <submittedName>
        <fullName evidence="5">Phage integrase family site specific recombinase</fullName>
    </submittedName>
</protein>
<dbReference type="GO" id="GO:0006310">
    <property type="term" value="P:DNA recombination"/>
    <property type="evidence" value="ECO:0007669"/>
    <property type="project" value="UniProtKB-KW"/>
</dbReference>
<accession>A0A380JYM9</accession>
<comment type="similarity">
    <text evidence="1">Belongs to the 'phage' integrase family.</text>
</comment>
<dbReference type="GO" id="GO:0003677">
    <property type="term" value="F:DNA binding"/>
    <property type="evidence" value="ECO:0007669"/>
    <property type="project" value="UniProtKB-KW"/>
</dbReference>
<keyword evidence="2" id="KW-0238">DNA-binding</keyword>
<dbReference type="SUPFAM" id="SSF56349">
    <property type="entry name" value="DNA breaking-rejoining enzymes"/>
    <property type="match status" value="1"/>
</dbReference>
<dbReference type="InterPro" id="IPR010998">
    <property type="entry name" value="Integrase_recombinase_N"/>
</dbReference>
<feature type="domain" description="Tyr recombinase" evidence="4">
    <location>
        <begin position="387"/>
        <end position="589"/>
    </location>
</feature>
<dbReference type="PANTHER" id="PTHR30349">
    <property type="entry name" value="PHAGE INTEGRASE-RELATED"/>
    <property type="match status" value="1"/>
</dbReference>
<dbReference type="InterPro" id="IPR041219">
    <property type="entry name" value="Phage_lysozyme2"/>
</dbReference>
<proteinExistence type="inferred from homology"/>
<evidence type="ECO:0000256" key="2">
    <source>
        <dbReference type="ARBA" id="ARBA00023125"/>
    </source>
</evidence>
<dbReference type="Pfam" id="PF18013">
    <property type="entry name" value="Phage_lysozyme2"/>
    <property type="match status" value="1"/>
</dbReference>
<gene>
    <name evidence="5" type="ORF">NCTC4670_02149</name>
</gene>